<dbReference type="AlphaFoldDB" id="A0A1X1ELL0"/>
<feature type="domain" description="ANTAR" evidence="1">
    <location>
        <begin position="125"/>
        <end position="186"/>
    </location>
</feature>
<dbReference type="Pfam" id="PF21332">
    <property type="entry name" value="AmiR_N"/>
    <property type="match status" value="1"/>
</dbReference>
<dbReference type="EMBL" id="MLJI01000002">
    <property type="protein sequence ID" value="ORM89830.1"/>
    <property type="molecule type" value="Genomic_DNA"/>
</dbReference>
<reference evidence="2 3" key="1">
    <citation type="journal article" date="2017" name="Antonie Van Leeuwenhoek">
        <title>Phylogenomic resolution of the bacterial genus Pantoea and its relationship with Erwinia and Tatumella.</title>
        <authorList>
            <person name="Palmer M."/>
            <person name="Steenkamp E.T."/>
            <person name="Coetzee M.P."/>
            <person name="Chan W.Y."/>
            <person name="van Zyl E."/>
            <person name="De Maayer P."/>
            <person name="Coutinho T.A."/>
            <person name="Blom J."/>
            <person name="Smits T.H."/>
            <person name="Duffy B."/>
            <person name="Venter S.N."/>
        </authorList>
    </citation>
    <scope>NUCLEOTIDE SEQUENCE [LARGE SCALE GENOMIC DNA]</scope>
    <source>
        <strain evidence="2 3">LMG 2657</strain>
    </source>
</reference>
<organism evidence="2 3">
    <name type="scientific">Pantoea cypripedii</name>
    <name type="common">Pectobacterium cypripedii</name>
    <name type="synonym">Erwinia cypripedii</name>
    <dbReference type="NCBI Taxonomy" id="55209"/>
    <lineage>
        <taxon>Bacteria</taxon>
        <taxon>Pseudomonadati</taxon>
        <taxon>Pseudomonadota</taxon>
        <taxon>Gammaproteobacteria</taxon>
        <taxon>Enterobacterales</taxon>
        <taxon>Erwiniaceae</taxon>
        <taxon>Pantoea</taxon>
    </lineage>
</organism>
<protein>
    <recommendedName>
        <fullName evidence="1">ANTAR domain-containing protein</fullName>
    </recommendedName>
</protein>
<dbReference type="OrthoDB" id="7366028at2"/>
<dbReference type="PROSITE" id="PS50921">
    <property type="entry name" value="ANTAR"/>
    <property type="match status" value="1"/>
</dbReference>
<comment type="caution">
    <text evidence="2">The sequence shown here is derived from an EMBL/GenBank/DDBJ whole genome shotgun (WGS) entry which is preliminary data.</text>
</comment>
<dbReference type="InterPro" id="IPR049021">
    <property type="entry name" value="AmiR_N"/>
</dbReference>
<gene>
    <name evidence="2" type="ORF">HA50_24860</name>
</gene>
<dbReference type="STRING" id="55209.HA50_24860"/>
<dbReference type="SUPFAM" id="SSF52172">
    <property type="entry name" value="CheY-like"/>
    <property type="match status" value="1"/>
</dbReference>
<dbReference type="InterPro" id="IPR005561">
    <property type="entry name" value="ANTAR"/>
</dbReference>
<sequence length="201" mass="23291">MQKQLMVVRGLRIALIGCHTRDENALLLQFQRLGIAGDSFSHFHPTIFDAPYDGMIFDSDNRALIQSMEQNSWPALAKIALLGMETPSRVKWVIDQNINGYLRKPVKAEGVLSTLILARHDFQRQKQLQDQLQQFEHRHQLRRFLLSAQLLLIKEFNFSEQSAYALLRQLATEQQKTVEEFCLIVLANPEAWIRHIKLLSL</sequence>
<dbReference type="Proteomes" id="UP000193749">
    <property type="component" value="Unassembled WGS sequence"/>
</dbReference>
<accession>A0A1X1ELL0</accession>
<proteinExistence type="predicted"/>
<keyword evidence="3" id="KW-1185">Reference proteome</keyword>
<evidence type="ECO:0000313" key="2">
    <source>
        <dbReference type="EMBL" id="ORM89830.1"/>
    </source>
</evidence>
<evidence type="ECO:0000313" key="3">
    <source>
        <dbReference type="Proteomes" id="UP000193749"/>
    </source>
</evidence>
<evidence type="ECO:0000259" key="1">
    <source>
        <dbReference type="PROSITE" id="PS50921"/>
    </source>
</evidence>
<dbReference type="Gene3D" id="3.40.50.2300">
    <property type="match status" value="1"/>
</dbReference>
<dbReference type="RefSeq" id="WP_084879548.1">
    <property type="nucleotide sequence ID" value="NZ_JAGGMY010000005.1"/>
</dbReference>
<dbReference type="InterPro" id="IPR011006">
    <property type="entry name" value="CheY-like_superfamily"/>
</dbReference>
<name>A0A1X1ELL0_PANCY</name>
<dbReference type="GO" id="GO:0003723">
    <property type="term" value="F:RNA binding"/>
    <property type="evidence" value="ECO:0007669"/>
    <property type="project" value="InterPro"/>
</dbReference>